<feature type="domain" description="SHSP" evidence="5">
    <location>
        <begin position="47"/>
        <end position="154"/>
    </location>
</feature>
<keyword evidence="1" id="KW-0346">Stress response</keyword>
<feature type="region of interest" description="Disordered" evidence="4">
    <location>
        <begin position="36"/>
        <end position="57"/>
    </location>
</feature>
<dbReference type="PRINTS" id="PR00299">
    <property type="entry name" value="ACRYSTALLIN"/>
</dbReference>
<dbReference type="Proteomes" id="UP000678393">
    <property type="component" value="Unassembled WGS sequence"/>
</dbReference>
<protein>
    <recommendedName>
        <fullName evidence="5">SHSP domain-containing protein</fullName>
    </recommendedName>
</protein>
<gene>
    <name evidence="6" type="ORF">CUNI_LOCUS21784</name>
</gene>
<reference evidence="6" key="1">
    <citation type="submission" date="2021-04" db="EMBL/GenBank/DDBJ databases">
        <authorList>
            <consortium name="Molecular Ecology Group"/>
        </authorList>
    </citation>
    <scope>NUCLEOTIDE SEQUENCE</scope>
</reference>
<comment type="similarity">
    <text evidence="2 3">Belongs to the small heat shock protein (HSP20) family.</text>
</comment>
<dbReference type="InterPro" id="IPR002068">
    <property type="entry name" value="A-crystallin/Hsp20_dom"/>
</dbReference>
<evidence type="ECO:0000313" key="7">
    <source>
        <dbReference type="Proteomes" id="UP000678393"/>
    </source>
</evidence>
<evidence type="ECO:0000256" key="2">
    <source>
        <dbReference type="PROSITE-ProRule" id="PRU00285"/>
    </source>
</evidence>
<dbReference type="OrthoDB" id="1431247at2759"/>
<dbReference type="GO" id="GO:0042026">
    <property type="term" value="P:protein refolding"/>
    <property type="evidence" value="ECO:0007669"/>
    <property type="project" value="TreeGrafter"/>
</dbReference>
<dbReference type="AlphaFoldDB" id="A0A8S4AB72"/>
<sequence>MFPVTPRFSPFDEDFAVLRLADELLDPRYSLMVRASGDGNRPAPSRSLVGVGRPGESEIHNTDKEFRVRLDLHHFRPEEVNITSDNVKIVINAKHEEKEDNHGFVTREMTRIYKLPPDVDAKSVTSTMNGQGVLTIRVAKRAPEAPKEIQIPVNFL</sequence>
<accession>A0A8S4AB72</accession>
<name>A0A8S4AB72_9EUPU</name>
<dbReference type="Gene3D" id="2.60.40.790">
    <property type="match status" value="1"/>
</dbReference>
<evidence type="ECO:0000256" key="3">
    <source>
        <dbReference type="RuleBase" id="RU003616"/>
    </source>
</evidence>
<dbReference type="Pfam" id="PF00011">
    <property type="entry name" value="HSP20"/>
    <property type="match status" value="1"/>
</dbReference>
<dbReference type="InterPro" id="IPR008978">
    <property type="entry name" value="HSP20-like_chaperone"/>
</dbReference>
<comment type="caution">
    <text evidence="6">The sequence shown here is derived from an EMBL/GenBank/DDBJ whole genome shotgun (WGS) entry which is preliminary data.</text>
</comment>
<dbReference type="EMBL" id="CAJHNH020008506">
    <property type="protein sequence ID" value="CAG5136226.1"/>
    <property type="molecule type" value="Genomic_DNA"/>
</dbReference>
<evidence type="ECO:0000313" key="6">
    <source>
        <dbReference type="EMBL" id="CAG5136226.1"/>
    </source>
</evidence>
<proteinExistence type="inferred from homology"/>
<dbReference type="PANTHER" id="PTHR45640:SF13">
    <property type="entry name" value="HEAT SHOCK PROTEIN 22-RELATED"/>
    <property type="match status" value="1"/>
</dbReference>
<dbReference type="GO" id="GO:0005634">
    <property type="term" value="C:nucleus"/>
    <property type="evidence" value="ECO:0007669"/>
    <property type="project" value="TreeGrafter"/>
</dbReference>
<dbReference type="PANTHER" id="PTHR45640">
    <property type="entry name" value="HEAT SHOCK PROTEIN HSP-12.2-RELATED"/>
    <property type="match status" value="1"/>
</dbReference>
<dbReference type="GO" id="GO:0051082">
    <property type="term" value="F:unfolded protein binding"/>
    <property type="evidence" value="ECO:0007669"/>
    <property type="project" value="TreeGrafter"/>
</dbReference>
<dbReference type="PROSITE" id="PS01031">
    <property type="entry name" value="SHSP"/>
    <property type="match status" value="1"/>
</dbReference>
<keyword evidence="7" id="KW-1185">Reference proteome</keyword>
<dbReference type="GO" id="GO:0009408">
    <property type="term" value="P:response to heat"/>
    <property type="evidence" value="ECO:0007669"/>
    <property type="project" value="TreeGrafter"/>
</dbReference>
<dbReference type="CDD" id="cd06526">
    <property type="entry name" value="metazoan_ACD"/>
    <property type="match status" value="1"/>
</dbReference>
<evidence type="ECO:0000259" key="5">
    <source>
        <dbReference type="PROSITE" id="PS01031"/>
    </source>
</evidence>
<dbReference type="GO" id="GO:0005737">
    <property type="term" value="C:cytoplasm"/>
    <property type="evidence" value="ECO:0007669"/>
    <property type="project" value="TreeGrafter"/>
</dbReference>
<dbReference type="InterPro" id="IPR001436">
    <property type="entry name" value="Alpha-crystallin/sHSP_animal"/>
</dbReference>
<evidence type="ECO:0000256" key="1">
    <source>
        <dbReference type="ARBA" id="ARBA00023016"/>
    </source>
</evidence>
<dbReference type="SUPFAM" id="SSF49764">
    <property type="entry name" value="HSP20-like chaperones"/>
    <property type="match status" value="1"/>
</dbReference>
<evidence type="ECO:0000256" key="4">
    <source>
        <dbReference type="SAM" id="MobiDB-lite"/>
    </source>
</evidence>
<organism evidence="6 7">
    <name type="scientific">Candidula unifasciata</name>
    <dbReference type="NCBI Taxonomy" id="100452"/>
    <lineage>
        <taxon>Eukaryota</taxon>
        <taxon>Metazoa</taxon>
        <taxon>Spiralia</taxon>
        <taxon>Lophotrochozoa</taxon>
        <taxon>Mollusca</taxon>
        <taxon>Gastropoda</taxon>
        <taxon>Heterobranchia</taxon>
        <taxon>Euthyneura</taxon>
        <taxon>Panpulmonata</taxon>
        <taxon>Eupulmonata</taxon>
        <taxon>Stylommatophora</taxon>
        <taxon>Helicina</taxon>
        <taxon>Helicoidea</taxon>
        <taxon>Geomitridae</taxon>
        <taxon>Candidula</taxon>
    </lineage>
</organism>